<dbReference type="EMBL" id="CAJVCH010032403">
    <property type="protein sequence ID" value="CAG7711736.1"/>
    <property type="molecule type" value="Genomic_DNA"/>
</dbReference>
<evidence type="ECO:0000313" key="3">
    <source>
        <dbReference type="Proteomes" id="UP000708208"/>
    </source>
</evidence>
<protein>
    <submittedName>
        <fullName evidence="2">Uncharacterized protein</fullName>
    </submittedName>
</protein>
<dbReference type="AlphaFoldDB" id="A0A8J2NRC1"/>
<evidence type="ECO:0000313" key="2">
    <source>
        <dbReference type="EMBL" id="CAG7711736.1"/>
    </source>
</evidence>
<feature type="non-terminal residue" evidence="2">
    <location>
        <position position="61"/>
    </location>
</feature>
<accession>A0A8J2NRC1</accession>
<sequence>MKLKALDLATILVVCLLYEAQSAAMSQLERRQLWINLLICPLKPGSCTPSMYGEEKYHPYP</sequence>
<organism evidence="2 3">
    <name type="scientific">Allacma fusca</name>
    <dbReference type="NCBI Taxonomy" id="39272"/>
    <lineage>
        <taxon>Eukaryota</taxon>
        <taxon>Metazoa</taxon>
        <taxon>Ecdysozoa</taxon>
        <taxon>Arthropoda</taxon>
        <taxon>Hexapoda</taxon>
        <taxon>Collembola</taxon>
        <taxon>Symphypleona</taxon>
        <taxon>Sminthuridae</taxon>
        <taxon>Allacma</taxon>
    </lineage>
</organism>
<keyword evidence="1" id="KW-0732">Signal</keyword>
<keyword evidence="3" id="KW-1185">Reference proteome</keyword>
<gene>
    <name evidence="2" type="ORF">AFUS01_LOCUS5116</name>
</gene>
<name>A0A8J2NRC1_9HEXA</name>
<reference evidence="2" key="1">
    <citation type="submission" date="2021-06" db="EMBL/GenBank/DDBJ databases">
        <authorList>
            <person name="Hodson N. C."/>
            <person name="Mongue J. A."/>
            <person name="Jaron S. K."/>
        </authorList>
    </citation>
    <scope>NUCLEOTIDE SEQUENCE</scope>
</reference>
<comment type="caution">
    <text evidence="2">The sequence shown here is derived from an EMBL/GenBank/DDBJ whole genome shotgun (WGS) entry which is preliminary data.</text>
</comment>
<feature type="signal peptide" evidence="1">
    <location>
        <begin position="1"/>
        <end position="22"/>
    </location>
</feature>
<proteinExistence type="predicted"/>
<dbReference type="Proteomes" id="UP000708208">
    <property type="component" value="Unassembled WGS sequence"/>
</dbReference>
<feature type="chain" id="PRO_5035215961" evidence="1">
    <location>
        <begin position="23"/>
        <end position="61"/>
    </location>
</feature>
<evidence type="ECO:0000256" key="1">
    <source>
        <dbReference type="SAM" id="SignalP"/>
    </source>
</evidence>